<feature type="compositionally biased region" description="Basic and acidic residues" evidence="3">
    <location>
        <begin position="385"/>
        <end position="405"/>
    </location>
</feature>
<evidence type="ECO:0000313" key="6">
    <source>
        <dbReference type="EMBL" id="CUC10893.1"/>
    </source>
</evidence>
<feature type="region of interest" description="Disordered" evidence="3">
    <location>
        <begin position="380"/>
        <end position="405"/>
    </location>
</feature>
<dbReference type="GO" id="GO:0016772">
    <property type="term" value="F:transferase activity, transferring phosphorus-containing groups"/>
    <property type="evidence" value="ECO:0007669"/>
    <property type="project" value="InterPro"/>
</dbReference>
<dbReference type="PROSITE" id="PS50110">
    <property type="entry name" value="RESPONSE_REGULATORY"/>
    <property type="match status" value="1"/>
</dbReference>
<dbReference type="PhylomeDB" id="A0A0K6SBD2"/>
<evidence type="ECO:0008006" key="7">
    <source>
        <dbReference type="Google" id="ProtNLM"/>
    </source>
</evidence>
<feature type="region of interest" description="Disordered" evidence="3">
    <location>
        <begin position="322"/>
        <end position="367"/>
    </location>
</feature>
<feature type="compositionally biased region" description="Polar residues" evidence="3">
    <location>
        <begin position="351"/>
        <end position="367"/>
    </location>
</feature>
<evidence type="ECO:0000259" key="4">
    <source>
        <dbReference type="PROSITE" id="PS50109"/>
    </source>
</evidence>
<dbReference type="AlphaFoldDB" id="A0A0K6SBD2"/>
<feature type="domain" description="Histidine kinase" evidence="4">
    <location>
        <begin position="18"/>
        <end position="202"/>
    </location>
</feature>
<feature type="domain" description="Response regulatory" evidence="5">
    <location>
        <begin position="414"/>
        <end position="540"/>
    </location>
</feature>
<dbReference type="Gene3D" id="3.40.50.2300">
    <property type="match status" value="1"/>
</dbReference>
<feature type="compositionally biased region" description="Polar residues" evidence="3">
    <location>
        <begin position="238"/>
        <end position="254"/>
    </location>
</feature>
<proteinExistence type="predicted"/>
<feature type="region of interest" description="Disordered" evidence="3">
    <location>
        <begin position="50"/>
        <end position="69"/>
    </location>
</feature>
<evidence type="ECO:0000259" key="5">
    <source>
        <dbReference type="PROSITE" id="PS50110"/>
    </source>
</evidence>
<organism evidence="6">
    <name type="scientific">Chromera velia CCMP2878</name>
    <dbReference type="NCBI Taxonomy" id="1169474"/>
    <lineage>
        <taxon>Eukaryota</taxon>
        <taxon>Sar</taxon>
        <taxon>Alveolata</taxon>
        <taxon>Colpodellida</taxon>
        <taxon>Chromeraceae</taxon>
        <taxon>Chromera</taxon>
    </lineage>
</organism>
<dbReference type="Pfam" id="PF00072">
    <property type="entry name" value="Response_reg"/>
    <property type="match status" value="1"/>
</dbReference>
<dbReference type="InterPro" id="IPR036890">
    <property type="entry name" value="HATPase_C_sf"/>
</dbReference>
<feature type="compositionally biased region" description="Basic and acidic residues" evidence="3">
    <location>
        <begin position="87"/>
        <end position="105"/>
    </location>
</feature>
<evidence type="ECO:0000256" key="2">
    <source>
        <dbReference type="PROSITE-ProRule" id="PRU00169"/>
    </source>
</evidence>
<keyword evidence="1 2" id="KW-0597">Phosphoprotein</keyword>
<gene>
    <name evidence="6" type="ORF">Cvel_106.t2.CR1</name>
</gene>
<dbReference type="Gene3D" id="3.30.565.10">
    <property type="entry name" value="Histidine kinase-like ATPase, C-terminal domain"/>
    <property type="match status" value="1"/>
</dbReference>
<dbReference type="PANTHER" id="PTHR43719">
    <property type="entry name" value="TWO-COMPONENT HISTIDINE KINASE"/>
    <property type="match status" value="1"/>
</dbReference>
<dbReference type="PROSITE" id="PS50109">
    <property type="entry name" value="HIS_KIN"/>
    <property type="match status" value="1"/>
</dbReference>
<dbReference type="InterPro" id="IPR050956">
    <property type="entry name" value="2C_system_His_kinase"/>
</dbReference>
<evidence type="ECO:0000256" key="1">
    <source>
        <dbReference type="ARBA" id="ARBA00022553"/>
    </source>
</evidence>
<feature type="modified residue" description="4-aspartylphosphate" evidence="2">
    <location>
        <position position="465"/>
    </location>
</feature>
<sequence>MPQQICVCFAAFSSFGLVVSNFLSNARKFSTSSSKGKEKAKATFHLEVKRRKEKPAYSRGSSPHAAQLPDCCFPSPPSPSFLSVPKRQKEKEEVKEGSAGVKEEKRLREQKRAEEFLWHSAWVKIRLSVIDEGVGIDPSELSKLFKPYCQIRAGEQQSGGGTGLGLRISRVFVEAHCGGKIGAIIEGLGKGSEFFFEFDGPLAADDNDGLISVVQTERETGSPTSKNSLVQTERERGSPTSLRTKSSTASGAQNESRKDFMIRERTGDESSKSDGKAKEDQGNGEREGEDSKKRTPGSPSHSLTHEGVSRVLLTSNKHESKLLQADKLSVPVPDSPATRRRKTLTAAELSPKTTSSPGLRRQNSSPLSAMTETDFLQEIGQLRGDQSEKKKVRDTGQKKDESCMSKAEKQWTADVLLVDENSLIQMAVSLALKRLGLSVEVCDDGAKAVERFRDRGQRFRLVIMDRNMPNMEGPAAISAIRAFLNEDHADMMQNGSRQPVFIGLTGQTEESEAFTDAGAVTVLFKPVTPQILKHTLENPALLPPSLPRP</sequence>
<dbReference type="SMART" id="SM00448">
    <property type="entry name" value="REC"/>
    <property type="match status" value="1"/>
</dbReference>
<feature type="region of interest" description="Disordered" evidence="3">
    <location>
        <begin position="215"/>
        <end position="306"/>
    </location>
</feature>
<dbReference type="VEuPathDB" id="CryptoDB:Cvel_106"/>
<dbReference type="InterPro" id="IPR001789">
    <property type="entry name" value="Sig_transdc_resp-reg_receiver"/>
</dbReference>
<evidence type="ECO:0000256" key="3">
    <source>
        <dbReference type="SAM" id="MobiDB-lite"/>
    </source>
</evidence>
<reference evidence="6" key="1">
    <citation type="submission" date="2014-11" db="EMBL/GenBank/DDBJ databases">
        <title>Molecular phylogeny of cliff fern family Woodsiaceae with morphological implications.</title>
        <authorList>
            <person name="Shao Y.-Z."/>
            <person name="Wei R."/>
            <person name="Zhang X.-C."/>
        </authorList>
    </citation>
    <scope>NUCLEOTIDE SEQUENCE</scope>
</reference>
<dbReference type="SUPFAM" id="SSF52172">
    <property type="entry name" value="CheY-like"/>
    <property type="match status" value="1"/>
</dbReference>
<dbReference type="InterPro" id="IPR005467">
    <property type="entry name" value="His_kinase_dom"/>
</dbReference>
<feature type="compositionally biased region" description="Polar residues" evidence="3">
    <location>
        <begin position="221"/>
        <end position="231"/>
    </location>
</feature>
<protein>
    <recommendedName>
        <fullName evidence="7">Response regulatory domain-containing protein</fullName>
    </recommendedName>
</protein>
<dbReference type="InterPro" id="IPR004358">
    <property type="entry name" value="Sig_transdc_His_kin-like_C"/>
</dbReference>
<dbReference type="SMART" id="SM00387">
    <property type="entry name" value="HATPase_c"/>
    <property type="match status" value="1"/>
</dbReference>
<dbReference type="InterPro" id="IPR011006">
    <property type="entry name" value="CheY-like_superfamily"/>
</dbReference>
<dbReference type="Pfam" id="PF02518">
    <property type="entry name" value="HATPase_c"/>
    <property type="match status" value="1"/>
</dbReference>
<name>A0A0K6SBD2_9ALVE</name>
<dbReference type="EMBL" id="CDMZ01005843">
    <property type="protein sequence ID" value="CUC10893.1"/>
    <property type="molecule type" value="Genomic_DNA"/>
</dbReference>
<dbReference type="InterPro" id="IPR003594">
    <property type="entry name" value="HATPase_dom"/>
</dbReference>
<feature type="region of interest" description="Disordered" evidence="3">
    <location>
        <begin position="80"/>
        <end position="105"/>
    </location>
</feature>
<dbReference type="PANTHER" id="PTHR43719:SF28">
    <property type="entry name" value="PEROXIDE STRESS-ACTIVATED HISTIDINE KINASE MAK1-RELATED"/>
    <property type="match status" value="1"/>
</dbReference>
<dbReference type="SUPFAM" id="SSF55874">
    <property type="entry name" value="ATPase domain of HSP90 chaperone/DNA topoisomerase II/histidine kinase"/>
    <property type="match status" value="1"/>
</dbReference>
<feature type="compositionally biased region" description="Basic and acidic residues" evidence="3">
    <location>
        <begin position="255"/>
        <end position="293"/>
    </location>
</feature>
<dbReference type="GO" id="GO:0000160">
    <property type="term" value="P:phosphorelay signal transduction system"/>
    <property type="evidence" value="ECO:0007669"/>
    <property type="project" value="InterPro"/>
</dbReference>
<dbReference type="PRINTS" id="PR00344">
    <property type="entry name" value="BCTRLSENSOR"/>
</dbReference>
<accession>A0A0K6SBD2</accession>
<dbReference type="CDD" id="cd17546">
    <property type="entry name" value="REC_hyHK_CKI1_RcsC-like"/>
    <property type="match status" value="1"/>
</dbReference>